<dbReference type="InterPro" id="IPR005303">
    <property type="entry name" value="MOCOS_middle"/>
</dbReference>
<evidence type="ECO:0000313" key="3">
    <source>
        <dbReference type="Proteomes" id="UP000502823"/>
    </source>
</evidence>
<reference evidence="3" key="1">
    <citation type="submission" date="2020-01" db="EMBL/GenBank/DDBJ databases">
        <title>Draft genome sequence of the Termite Coptotermes fromosanus.</title>
        <authorList>
            <person name="Itakura S."/>
            <person name="Yosikawa Y."/>
            <person name="Umezawa K."/>
        </authorList>
    </citation>
    <scope>NUCLEOTIDE SEQUENCE [LARGE SCALE GENOMIC DNA]</scope>
</reference>
<gene>
    <name evidence="2" type="ORF">Cfor_09683</name>
</gene>
<sequence>MKRIDSPPQKWRRVGELSELTLFPVKSFAGISLQDAECTEYGIQTVGDGPLKLRDRFFIVYGEQTKEFKTARTYPKMVLINVSLDGTDAVKLSAPDMPELRVKIPQPSENNKHERCTFWYGDTVETVDCGDTAAQWLSKYMLNQDCGMRLGYYLVDTMPRRVPFKEYMQCYKTLRSSDMGVYSDLCSFMLMTESSIDDLKTRMSSDVSIVPRQFRPNFLVRGSVPYEEDKWEWIKIGETAVFRNVKPCTRCVFTTLNPVTAVMDPKREPLRTLKGYRQVTDPAMLKVEGTSPALGIFMGLYHTGTVRVGDDVFVGDE</sequence>
<keyword evidence="3" id="KW-1185">Reference proteome</keyword>
<dbReference type="GO" id="GO:0030170">
    <property type="term" value="F:pyridoxal phosphate binding"/>
    <property type="evidence" value="ECO:0007669"/>
    <property type="project" value="InterPro"/>
</dbReference>
<evidence type="ECO:0000259" key="1">
    <source>
        <dbReference type="PROSITE" id="PS51340"/>
    </source>
</evidence>
<name>A0A6L2PBK4_COPFO</name>
<dbReference type="PANTHER" id="PTHR14237:SF19">
    <property type="entry name" value="MITOCHONDRIAL AMIDOXIME REDUCING COMPONENT 1"/>
    <property type="match status" value="1"/>
</dbReference>
<dbReference type="PANTHER" id="PTHR14237">
    <property type="entry name" value="MOLYBDOPTERIN COFACTOR SULFURASE MOSC"/>
    <property type="match status" value="1"/>
</dbReference>
<feature type="domain" description="MOSC" evidence="1">
    <location>
        <begin position="160"/>
        <end position="315"/>
    </location>
</feature>
<dbReference type="InterPro" id="IPR005302">
    <property type="entry name" value="MoCF_Sase_C"/>
</dbReference>
<dbReference type="FunCoup" id="A0A6L2PBK4">
    <property type="interactions" value="33"/>
</dbReference>
<dbReference type="SUPFAM" id="SSF50800">
    <property type="entry name" value="PK beta-barrel domain-like"/>
    <property type="match status" value="1"/>
</dbReference>
<dbReference type="Pfam" id="PF03473">
    <property type="entry name" value="MOSC"/>
    <property type="match status" value="1"/>
</dbReference>
<dbReference type="EMBL" id="BLKM01000171">
    <property type="protein sequence ID" value="GFG29726.1"/>
    <property type="molecule type" value="Genomic_DNA"/>
</dbReference>
<dbReference type="InterPro" id="IPR011037">
    <property type="entry name" value="Pyrv_Knase-like_insert_dom_sf"/>
</dbReference>
<dbReference type="GO" id="GO:0003824">
    <property type="term" value="F:catalytic activity"/>
    <property type="evidence" value="ECO:0007669"/>
    <property type="project" value="InterPro"/>
</dbReference>
<organism evidence="2 3">
    <name type="scientific">Coptotermes formosanus</name>
    <name type="common">Formosan subterranean termite</name>
    <dbReference type="NCBI Taxonomy" id="36987"/>
    <lineage>
        <taxon>Eukaryota</taxon>
        <taxon>Metazoa</taxon>
        <taxon>Ecdysozoa</taxon>
        <taxon>Arthropoda</taxon>
        <taxon>Hexapoda</taxon>
        <taxon>Insecta</taxon>
        <taxon>Pterygota</taxon>
        <taxon>Neoptera</taxon>
        <taxon>Polyneoptera</taxon>
        <taxon>Dictyoptera</taxon>
        <taxon>Blattodea</taxon>
        <taxon>Blattoidea</taxon>
        <taxon>Termitoidae</taxon>
        <taxon>Rhinotermitidae</taxon>
        <taxon>Coptotermes</taxon>
    </lineage>
</organism>
<dbReference type="PROSITE" id="PS51340">
    <property type="entry name" value="MOSC"/>
    <property type="match status" value="1"/>
</dbReference>
<dbReference type="OrthoDB" id="17255at2759"/>
<dbReference type="GO" id="GO:0030151">
    <property type="term" value="F:molybdenum ion binding"/>
    <property type="evidence" value="ECO:0007669"/>
    <property type="project" value="InterPro"/>
</dbReference>
<protein>
    <recommendedName>
        <fullName evidence="1">MOSC domain-containing protein</fullName>
    </recommendedName>
</protein>
<evidence type="ECO:0000313" key="2">
    <source>
        <dbReference type="EMBL" id="GFG29726.1"/>
    </source>
</evidence>
<dbReference type="Pfam" id="PF03476">
    <property type="entry name" value="MOSC_N"/>
    <property type="match status" value="1"/>
</dbReference>
<dbReference type="Proteomes" id="UP000502823">
    <property type="component" value="Unassembled WGS sequence"/>
</dbReference>
<accession>A0A6L2PBK4</accession>
<proteinExistence type="predicted"/>
<dbReference type="SUPFAM" id="SSF141673">
    <property type="entry name" value="MOSC N-terminal domain-like"/>
    <property type="match status" value="1"/>
</dbReference>
<comment type="caution">
    <text evidence="2">The sequence shown here is derived from an EMBL/GenBank/DDBJ whole genome shotgun (WGS) entry which is preliminary data.</text>
</comment>
<dbReference type="InParanoid" id="A0A6L2PBK4"/>
<dbReference type="AlphaFoldDB" id="A0A6L2PBK4"/>